<dbReference type="Gene3D" id="3.40.50.2300">
    <property type="match status" value="1"/>
</dbReference>
<dbReference type="InterPro" id="IPR037522">
    <property type="entry name" value="HD_GYP_dom"/>
</dbReference>
<dbReference type="InterPro" id="IPR003607">
    <property type="entry name" value="HD/PDEase_dom"/>
</dbReference>
<name>A0ABX7M6T2_9RHOO</name>
<feature type="modified residue" description="4-aspartylphosphate" evidence="1">
    <location>
        <position position="58"/>
    </location>
</feature>
<dbReference type="InterPro" id="IPR011006">
    <property type="entry name" value="CheY-like_superfamily"/>
</dbReference>
<evidence type="ECO:0000256" key="1">
    <source>
        <dbReference type="PROSITE-ProRule" id="PRU00169"/>
    </source>
</evidence>
<dbReference type="EMBL" id="CP071060">
    <property type="protein sequence ID" value="QSI77467.1"/>
    <property type="molecule type" value="Genomic_DNA"/>
</dbReference>
<feature type="domain" description="HD-GYP" evidence="4">
    <location>
        <begin position="145"/>
        <end position="342"/>
    </location>
</feature>
<dbReference type="InterPro" id="IPR052020">
    <property type="entry name" value="Cyclic_di-GMP/3'3'-cGAMP_PDE"/>
</dbReference>
<dbReference type="Pfam" id="PF13487">
    <property type="entry name" value="HD_5"/>
    <property type="match status" value="1"/>
</dbReference>
<feature type="domain" description="Response regulatory" evidence="2">
    <location>
        <begin position="9"/>
        <end position="125"/>
    </location>
</feature>
<evidence type="ECO:0000259" key="3">
    <source>
        <dbReference type="PROSITE" id="PS51831"/>
    </source>
</evidence>
<gene>
    <name evidence="5" type="ORF">JY500_02090</name>
</gene>
<keyword evidence="6" id="KW-1185">Reference proteome</keyword>
<dbReference type="RefSeq" id="WP_172201350.1">
    <property type="nucleotide sequence ID" value="NZ_CP071060.1"/>
</dbReference>
<evidence type="ECO:0000259" key="4">
    <source>
        <dbReference type="PROSITE" id="PS51832"/>
    </source>
</evidence>
<dbReference type="CDD" id="cd00077">
    <property type="entry name" value="HDc"/>
    <property type="match status" value="1"/>
</dbReference>
<sequence>MLDLRSRPTVLIVDDAADNLDLLSAVLKDEYRVKVANSGERALRQIYSDAPPDLILLDVMMPGMSGHEVCRRLKANPDRRRIPVIFVTAMDAAEDEEFGLSLGAVDYITKPISPAIVRARVRTHLALYDQTQELERMVAQRTGELSESRRQLIGCLARAAEFRDNETGNHVMRMSQSARLIALAYGLGPATAELILMAAPMHDIGKIGIPDNILLKPGPLDPQEWATMKLHATIGAEIIGIHDDDLLRAARSIALSHHEKWDGSGYPAGLAGEAIPIEGRVVAIADVFDALMSVRPYKPAMSLDEALAYIRGQSGRHFDPAVVAAFEACLPDILVLRRRYLDVGDTRAEL</sequence>
<dbReference type="PANTHER" id="PTHR45228">
    <property type="entry name" value="CYCLIC DI-GMP PHOSPHODIESTERASE TM_0186-RELATED"/>
    <property type="match status" value="1"/>
</dbReference>
<reference evidence="5 6" key="1">
    <citation type="submission" date="2021-02" db="EMBL/GenBank/DDBJ databases">
        <title>Niveibacterium changnyeongensis HC41.</title>
        <authorList>
            <person name="Kang M."/>
        </authorList>
    </citation>
    <scope>NUCLEOTIDE SEQUENCE [LARGE SCALE GENOMIC DNA]</scope>
    <source>
        <strain evidence="5 6">HC41</strain>
    </source>
</reference>
<feature type="domain" description="HD" evidence="3">
    <location>
        <begin position="167"/>
        <end position="291"/>
    </location>
</feature>
<dbReference type="SUPFAM" id="SSF52172">
    <property type="entry name" value="CheY-like"/>
    <property type="match status" value="1"/>
</dbReference>
<dbReference type="InterPro" id="IPR006674">
    <property type="entry name" value="HD_domain"/>
</dbReference>
<dbReference type="InterPro" id="IPR001789">
    <property type="entry name" value="Sig_transdc_resp-reg_receiver"/>
</dbReference>
<dbReference type="Gene3D" id="1.10.3210.10">
    <property type="entry name" value="Hypothetical protein af1432"/>
    <property type="match status" value="1"/>
</dbReference>
<dbReference type="SUPFAM" id="SSF109604">
    <property type="entry name" value="HD-domain/PDEase-like"/>
    <property type="match status" value="1"/>
</dbReference>
<evidence type="ECO:0000313" key="6">
    <source>
        <dbReference type="Proteomes" id="UP000663570"/>
    </source>
</evidence>
<dbReference type="PROSITE" id="PS51831">
    <property type="entry name" value="HD"/>
    <property type="match status" value="1"/>
</dbReference>
<dbReference type="PROSITE" id="PS50110">
    <property type="entry name" value="RESPONSE_REGULATORY"/>
    <property type="match status" value="1"/>
</dbReference>
<dbReference type="CDD" id="cd19920">
    <property type="entry name" value="REC_PA4781-like"/>
    <property type="match status" value="1"/>
</dbReference>
<dbReference type="SMART" id="SM00448">
    <property type="entry name" value="REC"/>
    <property type="match status" value="1"/>
</dbReference>
<dbReference type="SMART" id="SM00471">
    <property type="entry name" value="HDc"/>
    <property type="match status" value="1"/>
</dbReference>
<accession>A0ABX7M6T2</accession>
<organism evidence="5 6">
    <name type="scientific">Niveibacterium microcysteis</name>
    <dbReference type="NCBI Taxonomy" id="2811415"/>
    <lineage>
        <taxon>Bacteria</taxon>
        <taxon>Pseudomonadati</taxon>
        <taxon>Pseudomonadota</taxon>
        <taxon>Betaproteobacteria</taxon>
        <taxon>Rhodocyclales</taxon>
        <taxon>Rhodocyclaceae</taxon>
        <taxon>Niveibacterium</taxon>
    </lineage>
</organism>
<dbReference type="Pfam" id="PF00072">
    <property type="entry name" value="Response_reg"/>
    <property type="match status" value="1"/>
</dbReference>
<protein>
    <submittedName>
        <fullName evidence="5">Two-component system response regulator</fullName>
    </submittedName>
</protein>
<keyword evidence="1" id="KW-0597">Phosphoprotein</keyword>
<proteinExistence type="predicted"/>
<dbReference type="PROSITE" id="PS51832">
    <property type="entry name" value="HD_GYP"/>
    <property type="match status" value="1"/>
</dbReference>
<dbReference type="PANTHER" id="PTHR45228:SF5">
    <property type="entry name" value="CYCLIC DI-GMP PHOSPHODIESTERASE VC_1348-RELATED"/>
    <property type="match status" value="1"/>
</dbReference>
<evidence type="ECO:0000259" key="2">
    <source>
        <dbReference type="PROSITE" id="PS50110"/>
    </source>
</evidence>
<evidence type="ECO:0000313" key="5">
    <source>
        <dbReference type="EMBL" id="QSI77467.1"/>
    </source>
</evidence>
<dbReference type="Proteomes" id="UP000663570">
    <property type="component" value="Chromosome"/>
</dbReference>